<protein>
    <recommendedName>
        <fullName evidence="3">TNase-like domain-containing protein</fullName>
    </recommendedName>
</protein>
<evidence type="ECO:0000313" key="2">
    <source>
        <dbReference type="Proteomes" id="UP000002334"/>
    </source>
</evidence>
<keyword evidence="2" id="KW-1185">Reference proteome</keyword>
<evidence type="ECO:0000313" key="1">
    <source>
        <dbReference type="EMBL" id="ACQ67826.1"/>
    </source>
</evidence>
<accession>C4K5I3</accession>
<sequence length="51" mass="5600">MPGCTVKYAKTPELFRLEAEAKADKRGLWALPESKRTLPSLGVVQEALTTP</sequence>
<dbReference type="Proteomes" id="UP000002334">
    <property type="component" value="Chromosome"/>
</dbReference>
<gene>
    <name evidence="1" type="ordered locus">HDEF_1161</name>
</gene>
<name>C4K5I3_HAMD5</name>
<dbReference type="STRING" id="572265.HDEF_1161"/>
<dbReference type="KEGG" id="hde:HDEF_1161"/>
<organism evidence="1 2">
    <name type="scientific">Hamiltonella defensa subsp. Acyrthosiphon pisum (strain 5AT)</name>
    <dbReference type="NCBI Taxonomy" id="572265"/>
    <lineage>
        <taxon>Bacteria</taxon>
        <taxon>Pseudomonadati</taxon>
        <taxon>Pseudomonadota</taxon>
        <taxon>Gammaproteobacteria</taxon>
        <taxon>Enterobacterales</taxon>
        <taxon>Enterobacteriaceae</taxon>
        <taxon>aphid secondary symbionts</taxon>
        <taxon>Candidatus Williamhamiltonella</taxon>
    </lineage>
</organism>
<dbReference type="EMBL" id="CP001277">
    <property type="protein sequence ID" value="ACQ67826.1"/>
    <property type="molecule type" value="Genomic_DNA"/>
</dbReference>
<evidence type="ECO:0008006" key="3">
    <source>
        <dbReference type="Google" id="ProtNLM"/>
    </source>
</evidence>
<dbReference type="HOGENOM" id="CLU_3099502_0_0_6"/>
<dbReference type="AlphaFoldDB" id="C4K5I3"/>
<reference evidence="1 2" key="1">
    <citation type="journal article" date="2009" name="Proc. Natl. Acad. Sci. U.S.A.">
        <title>Hamiltonella defensa, genome evolution of protective bacterial endosymbiont from pathogenic ancestors.</title>
        <authorList>
            <person name="Degnan P.H."/>
            <person name="Yu Y."/>
            <person name="Sisneros N."/>
            <person name="Wing R.A."/>
            <person name="Moran N.A."/>
        </authorList>
    </citation>
    <scope>NUCLEOTIDE SEQUENCE [LARGE SCALE GENOMIC DNA]</scope>
    <source>
        <strain evidence="2">5AT</strain>
    </source>
</reference>
<proteinExistence type="predicted"/>